<evidence type="ECO:0000259" key="1">
    <source>
        <dbReference type="Pfam" id="PF13336"/>
    </source>
</evidence>
<dbReference type="GO" id="GO:0008775">
    <property type="term" value="F:acetate CoA-transferase activity"/>
    <property type="evidence" value="ECO:0007669"/>
    <property type="project" value="InterPro"/>
</dbReference>
<dbReference type="InterPro" id="IPR046433">
    <property type="entry name" value="ActCoA_hydro"/>
</dbReference>
<protein>
    <submittedName>
        <fullName evidence="2">Acetyl-CoA hydrolase</fullName>
    </submittedName>
</protein>
<dbReference type="Gene3D" id="3.40.1080.20">
    <property type="entry name" value="Acetyl-CoA hydrolase/transferase C-terminal domain"/>
    <property type="match status" value="1"/>
</dbReference>
<dbReference type="PANTHER" id="PTHR21432">
    <property type="entry name" value="ACETYL-COA HYDROLASE-RELATED"/>
    <property type="match status" value="1"/>
</dbReference>
<reference evidence="2 3" key="1">
    <citation type="submission" date="2018-01" db="EMBL/GenBank/DDBJ databases">
        <title>Whole genome sequencing of Histamine producing bacteria.</title>
        <authorList>
            <person name="Butler K."/>
        </authorList>
    </citation>
    <scope>NUCLEOTIDE SEQUENCE [LARGE SCALE GENOMIC DNA]</scope>
    <source>
        <strain evidence="2 3">JCM 12947</strain>
    </source>
</reference>
<dbReference type="InterPro" id="IPR038460">
    <property type="entry name" value="AcetylCoA_hyd_C_sf"/>
</dbReference>
<evidence type="ECO:0000313" key="2">
    <source>
        <dbReference type="EMBL" id="PSU49368.1"/>
    </source>
</evidence>
<dbReference type="Gene3D" id="3.40.1080.10">
    <property type="entry name" value="Glutaconate Coenzyme A-transferase"/>
    <property type="match status" value="1"/>
</dbReference>
<dbReference type="GO" id="GO:0016787">
    <property type="term" value="F:hydrolase activity"/>
    <property type="evidence" value="ECO:0007669"/>
    <property type="project" value="UniProtKB-KW"/>
</dbReference>
<dbReference type="RefSeq" id="WP_107242166.1">
    <property type="nucleotide sequence ID" value="NZ_PYMJ01000006.1"/>
</dbReference>
<dbReference type="Proteomes" id="UP000240987">
    <property type="component" value="Unassembled WGS sequence"/>
</dbReference>
<accession>A0A2T3JK85</accession>
<dbReference type="InterPro" id="IPR037171">
    <property type="entry name" value="NagB/RpiA_transferase-like"/>
</dbReference>
<organism evidence="2 3">
    <name type="scientific">Photobacterium frigidiphilum</name>
    <dbReference type="NCBI Taxonomy" id="264736"/>
    <lineage>
        <taxon>Bacteria</taxon>
        <taxon>Pseudomonadati</taxon>
        <taxon>Pseudomonadota</taxon>
        <taxon>Gammaproteobacteria</taxon>
        <taxon>Vibrionales</taxon>
        <taxon>Vibrionaceae</taxon>
        <taxon>Photobacterium</taxon>
    </lineage>
</organism>
<name>A0A2T3JK85_9GAMM</name>
<dbReference type="OrthoDB" id="9801795at2"/>
<dbReference type="InterPro" id="IPR026888">
    <property type="entry name" value="AcetylCoA_hyd_C"/>
</dbReference>
<dbReference type="Pfam" id="PF13336">
    <property type="entry name" value="AcetylCoA_hyd_C"/>
    <property type="match status" value="1"/>
</dbReference>
<proteinExistence type="predicted"/>
<gene>
    <name evidence="2" type="ORF">C9J12_07685</name>
</gene>
<dbReference type="GO" id="GO:0006083">
    <property type="term" value="P:acetate metabolic process"/>
    <property type="evidence" value="ECO:0007669"/>
    <property type="project" value="InterPro"/>
</dbReference>
<sequence length="756" mass="83541">MSVLEFIDTPIYPSALSPSHSDDQALNTESETKSAAQTLATPDELVDQIIAQVGKKIVIGVPLAIGKPIAFINALYQRAKADPSISLRIETGITLEKPIGKSTLEKNFLGPFVEREFANVPDIDYICGLRKGDIPSNICVNEFFFKAGSFLNSTQQLNYTSTNYTHAVRDLLDKGVNVVAQIVAKRVIDGVTTYSLCSNSDLALDFIPEMDRLKAEGVPMAIVGEVNNNMPFMRNHAEVADSEFDFILDGNLNEKHEDYALFAAPNASISQEDHMIGLYSSALIKDGGTLQVGIGSLSSALTYSTMLRHQNNPVYQQILHDLQVAEKFPLSCVIGETGTFEEGLYGCSELMVDGFMHLFKAGILKREVFEDLTIQTLLNEKKITPKVTISTLLTLLEHNAISSVLNSDDVDYLKRIGVFKSSVHYHNGLLNITDSSYLGNLKNEEALQWITKHCLNSALCGGVVMHGAFFIGPKDFYEALNTMTDAEHDQFCMTSVNYVNELYDHFLGSQQLKQAQRKHARFINSAMMVTLNGSVISDALENGQVVSGVGGQYNFVAQAHQLPGARSILKLRSCCVRGGKLQSNILFNYGHTTIPRHLRDTVITEYGIADLRSKSDHVVYTELIKIADSRFQQELLEKAKSAGKVAKDYQIPAEFCNNTPEAIAQVYNKYTAQDFFGPFPFGCSFTEEELKLGKALKSLKNKTATRKGKAQCLWQALSAPKPTAAIEPLLKRIGMNEPNNLQDRITKRLLTAELSK</sequence>
<feature type="domain" description="Acetyl-CoA hydrolase/transferase C-terminal" evidence="1">
    <location>
        <begin position="472"/>
        <end position="639"/>
    </location>
</feature>
<evidence type="ECO:0000313" key="3">
    <source>
        <dbReference type="Proteomes" id="UP000240987"/>
    </source>
</evidence>
<dbReference type="PANTHER" id="PTHR21432:SF20">
    <property type="entry name" value="ACETYL-COA HYDROLASE"/>
    <property type="match status" value="1"/>
</dbReference>
<comment type="caution">
    <text evidence="2">The sequence shown here is derived from an EMBL/GenBank/DDBJ whole genome shotgun (WGS) entry which is preliminary data.</text>
</comment>
<dbReference type="AlphaFoldDB" id="A0A2T3JK85"/>
<keyword evidence="3" id="KW-1185">Reference proteome</keyword>
<dbReference type="EMBL" id="PYMJ01000006">
    <property type="protein sequence ID" value="PSU49368.1"/>
    <property type="molecule type" value="Genomic_DNA"/>
</dbReference>
<keyword evidence="2" id="KW-0378">Hydrolase</keyword>
<dbReference type="SUPFAM" id="SSF100950">
    <property type="entry name" value="NagB/RpiA/CoA transferase-like"/>
    <property type="match status" value="1"/>
</dbReference>
<dbReference type="Gene3D" id="3.30.750.70">
    <property type="entry name" value="4-hydroxybutyrate coenzyme like domains"/>
    <property type="match status" value="1"/>
</dbReference>